<keyword evidence="6" id="KW-1133">Transmembrane helix</keyword>
<dbReference type="EC" id="1.14.15.24" evidence="4"/>
<dbReference type="GO" id="GO:0016119">
    <property type="term" value="P:carotene metabolic process"/>
    <property type="evidence" value="ECO:0007669"/>
    <property type="project" value="TreeGrafter"/>
</dbReference>
<dbReference type="InterPro" id="IPR045019">
    <property type="entry name" value="BETA-OHASE-like"/>
</dbReference>
<protein>
    <recommendedName>
        <fullName evidence="4">beta-carotene 3-hydroxylase</fullName>
        <ecNumber evidence="4">1.14.15.24</ecNumber>
    </recommendedName>
</protein>
<dbReference type="GO" id="GO:0010291">
    <property type="term" value="F:beta-carotene 3-hydroxylase activity"/>
    <property type="evidence" value="ECO:0007669"/>
    <property type="project" value="UniProtKB-EC"/>
</dbReference>
<feature type="transmembrane region" description="Helical" evidence="6">
    <location>
        <begin position="102"/>
        <end position="120"/>
    </location>
</feature>
<keyword evidence="6" id="KW-0812">Transmembrane</keyword>
<evidence type="ECO:0000256" key="2">
    <source>
        <dbReference type="ARBA" id="ARBA00022746"/>
    </source>
</evidence>
<comment type="similarity">
    <text evidence="1">Belongs to the sterol desaturase family.</text>
</comment>
<keyword evidence="3" id="KW-0560">Oxidoreductase</keyword>
<dbReference type="GO" id="GO:0005506">
    <property type="term" value="F:iron ion binding"/>
    <property type="evidence" value="ECO:0007669"/>
    <property type="project" value="InterPro"/>
</dbReference>
<keyword evidence="6" id="KW-0472">Membrane</keyword>
<evidence type="ECO:0000313" key="8">
    <source>
        <dbReference type="EMBL" id="GFH17396.1"/>
    </source>
</evidence>
<accession>A0A699ZDZ3</accession>
<evidence type="ECO:0000313" key="9">
    <source>
        <dbReference type="Proteomes" id="UP000485058"/>
    </source>
</evidence>
<proteinExistence type="inferred from homology"/>
<dbReference type="Pfam" id="PF04116">
    <property type="entry name" value="FA_hydroxylase"/>
    <property type="match status" value="1"/>
</dbReference>
<evidence type="ECO:0000256" key="3">
    <source>
        <dbReference type="ARBA" id="ARBA00023002"/>
    </source>
</evidence>
<comment type="caution">
    <text evidence="8">The sequence shown here is derived from an EMBL/GenBank/DDBJ whole genome shotgun (WGS) entry which is preliminary data.</text>
</comment>
<dbReference type="PANTHER" id="PTHR31899">
    <property type="entry name" value="BETA-CAROTENE 3-HYDROXYLASE 1, CHLOROPLASTIC"/>
    <property type="match status" value="1"/>
</dbReference>
<name>A0A699ZDZ3_HAELA</name>
<dbReference type="GO" id="GO:0016123">
    <property type="term" value="P:xanthophyll biosynthetic process"/>
    <property type="evidence" value="ECO:0007669"/>
    <property type="project" value="TreeGrafter"/>
</dbReference>
<dbReference type="AlphaFoldDB" id="A0A699ZDZ3"/>
<gene>
    <name evidence="8" type="ORF">HaLaN_14026</name>
</gene>
<organism evidence="8 9">
    <name type="scientific">Haematococcus lacustris</name>
    <name type="common">Green alga</name>
    <name type="synonym">Haematococcus pluvialis</name>
    <dbReference type="NCBI Taxonomy" id="44745"/>
    <lineage>
        <taxon>Eukaryota</taxon>
        <taxon>Viridiplantae</taxon>
        <taxon>Chlorophyta</taxon>
        <taxon>core chlorophytes</taxon>
        <taxon>Chlorophyceae</taxon>
        <taxon>CS clade</taxon>
        <taxon>Chlamydomonadales</taxon>
        <taxon>Haematococcaceae</taxon>
        <taxon>Haematococcus</taxon>
    </lineage>
</organism>
<evidence type="ECO:0000259" key="7">
    <source>
        <dbReference type="Pfam" id="PF04116"/>
    </source>
</evidence>
<dbReference type="GO" id="GO:0009507">
    <property type="term" value="C:chloroplast"/>
    <property type="evidence" value="ECO:0007669"/>
    <property type="project" value="TreeGrafter"/>
</dbReference>
<keyword evidence="9" id="KW-1185">Reference proteome</keyword>
<reference evidence="8 9" key="1">
    <citation type="submission" date="2020-02" db="EMBL/GenBank/DDBJ databases">
        <title>Draft genome sequence of Haematococcus lacustris strain NIES-144.</title>
        <authorList>
            <person name="Morimoto D."/>
            <person name="Nakagawa S."/>
            <person name="Yoshida T."/>
            <person name="Sawayama S."/>
        </authorList>
    </citation>
    <scope>NUCLEOTIDE SEQUENCE [LARGE SCALE GENOMIC DNA]</scope>
    <source>
        <strain evidence="8 9">NIES-144</strain>
    </source>
</reference>
<evidence type="ECO:0000256" key="6">
    <source>
        <dbReference type="SAM" id="Phobius"/>
    </source>
</evidence>
<evidence type="ECO:0000256" key="5">
    <source>
        <dbReference type="SAM" id="MobiDB-lite"/>
    </source>
</evidence>
<feature type="domain" description="Fatty acid hydroxylase" evidence="7">
    <location>
        <begin position="112"/>
        <end position="239"/>
    </location>
</feature>
<dbReference type="PANTHER" id="PTHR31899:SF9">
    <property type="entry name" value="BETA-CAROTENE 3-HYDROXYLASE 1, CHLOROPLASTIC"/>
    <property type="match status" value="1"/>
</dbReference>
<feature type="transmembrane region" description="Helical" evidence="6">
    <location>
        <begin position="154"/>
        <end position="171"/>
    </location>
</feature>
<keyword evidence="2" id="KW-0125">Carotenoid biosynthesis</keyword>
<feature type="region of interest" description="Disordered" evidence="5">
    <location>
        <begin position="15"/>
        <end position="37"/>
    </location>
</feature>
<sequence>MPSQRQPLAQVLRVAAPDTEAVESSRVQPSVGAGNQQTADDALQQLDRSIALRRAQRKREQLTYQAAAIAASVGISSLAILATYTRFSMHITSDGEMPWSDLLGTLSLVAGGAFGMEMYARYAHKALWHESPLGWLLHKSHHTPRTGPFEANDLFAIINGLPAMLLCYYGFWEPGMVGASCFGAGLGITLYGMAYMFIHDGLVHRRFPTGPISDLPYMKRLTVAHQIHHSGKYDGAPWGMFLGPQELEAIPGATEELDRLVADLDWSKRRV</sequence>
<evidence type="ECO:0000256" key="4">
    <source>
        <dbReference type="ARBA" id="ARBA00026097"/>
    </source>
</evidence>
<feature type="transmembrane region" description="Helical" evidence="6">
    <location>
        <begin position="177"/>
        <end position="198"/>
    </location>
</feature>
<evidence type="ECO:0000256" key="1">
    <source>
        <dbReference type="ARBA" id="ARBA00009324"/>
    </source>
</evidence>
<dbReference type="EMBL" id="BLLF01001141">
    <property type="protein sequence ID" value="GFH17396.1"/>
    <property type="molecule type" value="Genomic_DNA"/>
</dbReference>
<dbReference type="InterPro" id="IPR006694">
    <property type="entry name" value="Fatty_acid_hydroxylase"/>
</dbReference>
<feature type="transmembrane region" description="Helical" evidence="6">
    <location>
        <begin position="62"/>
        <end position="82"/>
    </location>
</feature>
<dbReference type="Proteomes" id="UP000485058">
    <property type="component" value="Unassembled WGS sequence"/>
</dbReference>